<proteinExistence type="predicted"/>
<dbReference type="EMBL" id="LR796399">
    <property type="protein sequence ID" value="CAB4141999.1"/>
    <property type="molecule type" value="Genomic_DNA"/>
</dbReference>
<sequence>MKCLECNGDGYIAILNCGYPASACCGGCYADEKCDLCYGYGEITADANDDYGKRLEAILQQANVNADKHEALIENIEKELFDHLTYMRLR</sequence>
<name>A0A6J5ME12_9CAUD</name>
<protein>
    <submittedName>
        <fullName evidence="1">Uncharacterized protein</fullName>
    </submittedName>
</protein>
<reference evidence="1" key="1">
    <citation type="submission" date="2020-04" db="EMBL/GenBank/DDBJ databases">
        <authorList>
            <person name="Chiriac C."/>
            <person name="Salcher M."/>
            <person name="Ghai R."/>
            <person name="Kavagutti S V."/>
        </authorList>
    </citation>
    <scope>NUCLEOTIDE SEQUENCE</scope>
</reference>
<accession>A0A6J5ME12</accession>
<evidence type="ECO:0000313" key="1">
    <source>
        <dbReference type="EMBL" id="CAB4141999.1"/>
    </source>
</evidence>
<gene>
    <name evidence="1" type="ORF">UFOVP425_3</name>
</gene>
<organism evidence="1">
    <name type="scientific">uncultured Caudovirales phage</name>
    <dbReference type="NCBI Taxonomy" id="2100421"/>
    <lineage>
        <taxon>Viruses</taxon>
        <taxon>Duplodnaviria</taxon>
        <taxon>Heunggongvirae</taxon>
        <taxon>Uroviricota</taxon>
        <taxon>Caudoviricetes</taxon>
        <taxon>Peduoviridae</taxon>
        <taxon>Maltschvirus</taxon>
        <taxon>Maltschvirus maltsch</taxon>
    </lineage>
</organism>